<feature type="transmembrane region" description="Helical" evidence="6">
    <location>
        <begin position="354"/>
        <end position="380"/>
    </location>
</feature>
<keyword evidence="3 6" id="KW-0812">Transmembrane</keyword>
<evidence type="ECO:0000259" key="8">
    <source>
        <dbReference type="Pfam" id="PF07158"/>
    </source>
</evidence>
<feature type="domain" description="Citrate transporter-like" evidence="7">
    <location>
        <begin position="282"/>
        <end position="456"/>
    </location>
</feature>
<dbReference type="EMBL" id="BMIV01000009">
    <property type="protein sequence ID" value="GGF72442.1"/>
    <property type="molecule type" value="Genomic_DNA"/>
</dbReference>
<dbReference type="InterPro" id="IPR009827">
    <property type="entry name" value="MatC_N"/>
</dbReference>
<evidence type="ECO:0000259" key="7">
    <source>
        <dbReference type="Pfam" id="PF03600"/>
    </source>
</evidence>
<evidence type="ECO:0000256" key="6">
    <source>
        <dbReference type="SAM" id="Phobius"/>
    </source>
</evidence>
<evidence type="ECO:0008006" key="11">
    <source>
        <dbReference type="Google" id="ProtNLM"/>
    </source>
</evidence>
<feature type="transmembrane region" description="Helical" evidence="6">
    <location>
        <begin position="136"/>
        <end position="159"/>
    </location>
</feature>
<keyword evidence="10" id="KW-1185">Reference proteome</keyword>
<keyword evidence="2" id="KW-0813">Transport</keyword>
<feature type="transmembrane region" description="Helical" evidence="6">
    <location>
        <begin position="314"/>
        <end position="333"/>
    </location>
</feature>
<evidence type="ECO:0000256" key="3">
    <source>
        <dbReference type="ARBA" id="ARBA00022692"/>
    </source>
</evidence>
<keyword evidence="5 6" id="KW-0472">Membrane</keyword>
<name>A0ABQ1VL27_9RHOB</name>
<feature type="transmembrane region" description="Helical" evidence="6">
    <location>
        <begin position="96"/>
        <end position="124"/>
    </location>
</feature>
<evidence type="ECO:0000256" key="1">
    <source>
        <dbReference type="ARBA" id="ARBA00004141"/>
    </source>
</evidence>
<feature type="transmembrane region" description="Helical" evidence="6">
    <location>
        <begin position="437"/>
        <end position="459"/>
    </location>
</feature>
<feature type="transmembrane region" description="Helical" evidence="6">
    <location>
        <begin position="171"/>
        <end position="195"/>
    </location>
</feature>
<organism evidence="9 10">
    <name type="scientific">Paracoccus acridae</name>
    <dbReference type="NCBI Taxonomy" id="1795310"/>
    <lineage>
        <taxon>Bacteria</taxon>
        <taxon>Pseudomonadati</taxon>
        <taxon>Pseudomonadota</taxon>
        <taxon>Alphaproteobacteria</taxon>
        <taxon>Rhodobacterales</taxon>
        <taxon>Paracoccaceae</taxon>
        <taxon>Paracoccus</taxon>
    </lineage>
</organism>
<proteinExistence type="predicted"/>
<evidence type="ECO:0000313" key="9">
    <source>
        <dbReference type="EMBL" id="GGF72442.1"/>
    </source>
</evidence>
<sequence>MTDHLIAILLLCAMFVIATLLPINIGVLAFVGAFLVGTLVAGVTTRDIIADFPSGLFLTLAGITWLFALAQNNGTIDWIVRAAVRAVKGRVGLIPWIMFAIAAVLTSIGAVTPGAVAIVAPIALSFAFRYQISPLLMGMMVAMGASAGAFSPLGIFGGITNGVVERAGLPLSPLTTAAASFLCNGIVVLILFMMLGGRELMRARADLGEAYPVPHVEIARSASGPQIFGDSEAEALSKRVAKEGGGGDTNKLVDDVSYANMKDGSPVQILTLVGLAAVALMVLAFKMDIGFVSLTVGLLIALCQPTHQKRSVGQIAWPEIMLITGVGTYIAVLENMGTIDFVGNSVASMASPMLAALLLFYIGGIVSAFASSTALLGALIPLAVPFLQGDGGIGAISFIAGMAVASTIVDVSPFSTSGALVLANAQGIDRQIFFKQLMKFGTLVTLVSPLVLWLIFVVIPN</sequence>
<dbReference type="InterPro" id="IPR004680">
    <property type="entry name" value="Cit_transptr-like_dom"/>
</dbReference>
<evidence type="ECO:0000256" key="4">
    <source>
        <dbReference type="ARBA" id="ARBA00022989"/>
    </source>
</evidence>
<keyword evidence="4 6" id="KW-1133">Transmembrane helix</keyword>
<evidence type="ECO:0000256" key="2">
    <source>
        <dbReference type="ARBA" id="ARBA00022448"/>
    </source>
</evidence>
<feature type="transmembrane region" description="Helical" evidence="6">
    <location>
        <begin position="6"/>
        <end position="36"/>
    </location>
</feature>
<comment type="subcellular location">
    <subcellularLocation>
        <location evidence="1">Membrane</location>
        <topology evidence="1">Multi-pass membrane protein</topology>
    </subcellularLocation>
</comment>
<gene>
    <name evidence="9" type="ORF">GCM10011402_26280</name>
</gene>
<dbReference type="Pfam" id="PF07158">
    <property type="entry name" value="MatC_N"/>
    <property type="match status" value="1"/>
</dbReference>
<feature type="transmembrane region" description="Helical" evidence="6">
    <location>
        <begin position="48"/>
        <end position="68"/>
    </location>
</feature>
<evidence type="ECO:0000313" key="10">
    <source>
        <dbReference type="Proteomes" id="UP000640509"/>
    </source>
</evidence>
<accession>A0ABQ1VL27</accession>
<dbReference type="Pfam" id="PF03600">
    <property type="entry name" value="CitMHS"/>
    <property type="match status" value="1"/>
</dbReference>
<feature type="domain" description="Dicarboxylate carrier MatC N-terminal" evidence="8">
    <location>
        <begin position="1"/>
        <end position="149"/>
    </location>
</feature>
<feature type="transmembrane region" description="Helical" evidence="6">
    <location>
        <begin position="392"/>
        <end position="425"/>
    </location>
</feature>
<feature type="transmembrane region" description="Helical" evidence="6">
    <location>
        <begin position="269"/>
        <end position="302"/>
    </location>
</feature>
<comment type="caution">
    <text evidence="9">The sequence shown here is derived from an EMBL/GenBank/DDBJ whole genome shotgun (WGS) entry which is preliminary data.</text>
</comment>
<protein>
    <recommendedName>
        <fullName evidence="11">Dicarboxylate carrier MatC N-terminal domain-containing protein</fullName>
    </recommendedName>
</protein>
<dbReference type="RefSeq" id="WP_188715542.1">
    <property type="nucleotide sequence ID" value="NZ_BMIV01000009.1"/>
</dbReference>
<dbReference type="Proteomes" id="UP000640509">
    <property type="component" value="Unassembled WGS sequence"/>
</dbReference>
<reference evidence="10" key="1">
    <citation type="journal article" date="2019" name="Int. J. Syst. Evol. Microbiol.">
        <title>The Global Catalogue of Microorganisms (GCM) 10K type strain sequencing project: providing services to taxonomists for standard genome sequencing and annotation.</title>
        <authorList>
            <consortium name="The Broad Institute Genomics Platform"/>
            <consortium name="The Broad Institute Genome Sequencing Center for Infectious Disease"/>
            <person name="Wu L."/>
            <person name="Ma J."/>
        </authorList>
    </citation>
    <scope>NUCLEOTIDE SEQUENCE [LARGE SCALE GENOMIC DNA]</scope>
    <source>
        <strain evidence="10">CGMCC 1.15419</strain>
    </source>
</reference>
<evidence type="ECO:0000256" key="5">
    <source>
        <dbReference type="ARBA" id="ARBA00023136"/>
    </source>
</evidence>